<evidence type="ECO:0000313" key="2">
    <source>
        <dbReference type="EMBL" id="EKF26313.1"/>
    </source>
</evidence>
<reference evidence="2 3" key="1">
    <citation type="journal article" date="2012" name="BMC Genomics">
        <title>Comparative genomic analysis of human infective Trypanosoma cruzi lineages with the bat-restricted subspecies T. cruzi marinkellei.</title>
        <authorList>
            <person name="Franzen O."/>
            <person name="Talavera-Lopez C."/>
            <person name="Ochaya S."/>
            <person name="Butler C.E."/>
            <person name="Messenger L.A."/>
            <person name="Lewis M.D."/>
            <person name="Llewellyn M.S."/>
            <person name="Marinkelle C.J."/>
            <person name="Tyler K.M."/>
            <person name="Miles M.A."/>
            <person name="Andersson B."/>
        </authorList>
    </citation>
    <scope>NUCLEOTIDE SEQUENCE [LARGE SCALE GENOMIC DNA]</scope>
    <source>
        <strain evidence="2 3">B7</strain>
    </source>
</reference>
<evidence type="ECO:0000313" key="3">
    <source>
        <dbReference type="Proteomes" id="UP000007350"/>
    </source>
</evidence>
<feature type="transmembrane region" description="Helical" evidence="1">
    <location>
        <begin position="152"/>
        <end position="170"/>
    </location>
</feature>
<comment type="caution">
    <text evidence="2">The sequence shown here is derived from an EMBL/GenBank/DDBJ whole genome shotgun (WGS) entry which is preliminary data.</text>
</comment>
<dbReference type="EMBL" id="AHKC01021158">
    <property type="protein sequence ID" value="EKF26313.1"/>
    <property type="molecule type" value="Genomic_DNA"/>
</dbReference>
<keyword evidence="1" id="KW-1133">Transmembrane helix</keyword>
<proteinExistence type="predicted"/>
<name>K2LU95_TRYCR</name>
<keyword evidence="3" id="KW-1185">Reference proteome</keyword>
<sequence>MTTTTVLALPLPPSSHHHPTRTSSWRFLLCCVLVGSGCTCGFTKQRRCCNRLQTPNGCVHGSHRRNFIRAIHLPLPPSSPIVNSLFFFSLLVKGVGVYFHYTRPWTAWGGEATEPTRWEHCDKTTEVLLKYIYIFIVWMCGGFTVVSFSFSFSLSFFFPFSFLCFVPAHISCRKRRRHTLVSHKRDVGALRKKKGKGEGGVQKILICVIRLDEVFALPLSWCEGSYKEPTKIPCPLFATCAPVLFLSLPAHSTADSTCDHP</sequence>
<evidence type="ECO:0000256" key="1">
    <source>
        <dbReference type="SAM" id="Phobius"/>
    </source>
</evidence>
<accession>K2LU95</accession>
<gene>
    <name evidence="2" type="ORF">MOQ_010002</name>
</gene>
<protein>
    <submittedName>
        <fullName evidence="2">Uncharacterized protein</fullName>
    </submittedName>
</protein>
<feature type="transmembrane region" description="Helical" evidence="1">
    <location>
        <begin position="25"/>
        <end position="43"/>
    </location>
</feature>
<feature type="transmembrane region" description="Helical" evidence="1">
    <location>
        <begin position="127"/>
        <end position="146"/>
    </location>
</feature>
<dbReference type="AlphaFoldDB" id="K2LU95"/>
<dbReference type="Proteomes" id="UP000007350">
    <property type="component" value="Unassembled WGS sequence"/>
</dbReference>
<keyword evidence="1" id="KW-0472">Membrane</keyword>
<keyword evidence="1" id="KW-0812">Transmembrane</keyword>
<organism evidence="2 3">
    <name type="scientific">Trypanosoma cruzi marinkellei</name>
    <dbReference type="NCBI Taxonomy" id="85056"/>
    <lineage>
        <taxon>Eukaryota</taxon>
        <taxon>Discoba</taxon>
        <taxon>Euglenozoa</taxon>
        <taxon>Kinetoplastea</taxon>
        <taxon>Metakinetoplastina</taxon>
        <taxon>Trypanosomatida</taxon>
        <taxon>Trypanosomatidae</taxon>
        <taxon>Trypanosoma</taxon>
        <taxon>Schizotrypanum</taxon>
    </lineage>
</organism>